<dbReference type="EMBL" id="CP003422">
    <property type="protein sequence ID" value="AGN70822.1"/>
    <property type="molecule type" value="Genomic_DNA"/>
</dbReference>
<proteinExistence type="predicted"/>
<evidence type="ECO:0000313" key="2">
    <source>
        <dbReference type="Proteomes" id="UP000007392"/>
    </source>
</evidence>
<accession>R9UPR2</accession>
<dbReference type="AlphaFoldDB" id="R9UPR2"/>
<organism evidence="1 2">
    <name type="scientific">Paenibacillus mucilaginosus K02</name>
    <dbReference type="NCBI Taxonomy" id="997761"/>
    <lineage>
        <taxon>Bacteria</taxon>
        <taxon>Bacillati</taxon>
        <taxon>Bacillota</taxon>
        <taxon>Bacilli</taxon>
        <taxon>Bacillales</taxon>
        <taxon>Paenibacillaceae</taxon>
        <taxon>Paenibacillus</taxon>
    </lineage>
</organism>
<dbReference type="HOGENOM" id="CLU_3120672_0_0_9"/>
<name>R9UPR2_9BACL</name>
<protein>
    <submittedName>
        <fullName evidence="1">Uncharacterized protein</fullName>
    </submittedName>
</protein>
<sequence length="50" mass="5997">MCQGVDMHPNGIQTLYLKLLRRLDLTKPQDFPMVRELRERSQEVLRRGEE</sequence>
<reference evidence="1 2" key="1">
    <citation type="submission" date="2013-06" db="EMBL/GenBank/DDBJ databases">
        <title>Complete genome sequence of Paenibacillus mucilaginosus K02.</title>
        <authorList>
            <person name="Xiao B."/>
            <person name="Sun L."/>
            <person name="Xiao L."/>
            <person name="Lian B."/>
        </authorList>
    </citation>
    <scope>NUCLEOTIDE SEQUENCE [LARGE SCALE GENOMIC DNA]</scope>
    <source>
        <strain evidence="1 2">K02</strain>
    </source>
</reference>
<dbReference type="Proteomes" id="UP000007392">
    <property type="component" value="Chromosome"/>
</dbReference>
<dbReference type="KEGG" id="pmw:B2K_40365"/>
<gene>
    <name evidence="1" type="ORF">B2K_40365</name>
</gene>
<evidence type="ECO:0000313" key="1">
    <source>
        <dbReference type="EMBL" id="AGN70822.1"/>
    </source>
</evidence>